<reference evidence="2 3" key="2">
    <citation type="journal article" date="2011" name="PLoS ONE">
        <title>The Cyst-Dividing Bacterium Ramlibacter tataouinensis TTB310 Genome Reveals a Well-Stocked Toolbox for Adaptation to a Desert Environment.</title>
        <authorList>
            <person name="De Luca G."/>
            <person name="Barakat M."/>
            <person name="Ortet P."/>
            <person name="Fochesato S."/>
            <person name="Jourlin-Castelli C."/>
            <person name="Ansaldi M."/>
            <person name="Py B."/>
            <person name="Fichant G."/>
            <person name="Coutinho P.M."/>
            <person name="Voulhoux R."/>
            <person name="Bastien O."/>
            <person name="Marechal E."/>
            <person name="Henrissat B."/>
            <person name="Quentin Y."/>
            <person name="Noirot P."/>
            <person name="Filloux A."/>
            <person name="Mejean V."/>
            <person name="Dubow M.S."/>
            <person name="Barras F."/>
            <person name="Barbe V."/>
            <person name="Weissenbach J."/>
            <person name="Mihalcescu I."/>
            <person name="Vermeglio A."/>
            <person name="Achouak W."/>
            <person name="Heulin T."/>
        </authorList>
    </citation>
    <scope>NUCLEOTIDE SEQUENCE [LARGE SCALE GENOMIC DNA]</scope>
    <source>
        <strain evidence="3">ATCC BAA-407 / DSM 14655 / LMG 21543 / TTB310</strain>
    </source>
</reference>
<dbReference type="InterPro" id="IPR052519">
    <property type="entry name" value="Euk-type_GlcNAc_Kinase"/>
</dbReference>
<feature type="domain" description="ATPase BadF/BadG/BcrA/BcrD type" evidence="1">
    <location>
        <begin position="10"/>
        <end position="285"/>
    </location>
</feature>
<dbReference type="AlphaFoldDB" id="F5XW07"/>
<dbReference type="EMBL" id="CP000245">
    <property type="protein sequence ID" value="AEG94110.1"/>
    <property type="molecule type" value="Genomic_DNA"/>
</dbReference>
<dbReference type="KEGG" id="rta:Rta_30025"/>
<dbReference type="Gene3D" id="3.30.420.40">
    <property type="match status" value="2"/>
</dbReference>
<dbReference type="PANTHER" id="PTHR43190">
    <property type="entry name" value="N-ACETYL-D-GLUCOSAMINE KINASE"/>
    <property type="match status" value="1"/>
</dbReference>
<evidence type="ECO:0000313" key="2">
    <source>
        <dbReference type="EMBL" id="AEG94110.1"/>
    </source>
</evidence>
<dbReference type="eggNOG" id="COG2971">
    <property type="taxonomic scope" value="Bacteria"/>
</dbReference>
<keyword evidence="2" id="KW-0808">Transferase</keyword>
<dbReference type="HOGENOM" id="CLU_016274_2_0_4"/>
<dbReference type="STRING" id="365046.Rta_30025"/>
<dbReference type="PANTHER" id="PTHR43190:SF3">
    <property type="entry name" value="N-ACETYL-D-GLUCOSAMINE KINASE"/>
    <property type="match status" value="1"/>
</dbReference>
<dbReference type="InterPro" id="IPR002731">
    <property type="entry name" value="ATPase_BadF"/>
</dbReference>
<sequence length="306" mass="31761">MRAMQLEYRLGVDGGGTGCRVRLTDRSGNVLGEGYAGPANLALGLDSTLHSVLNAVTQALGAANLPSSALARTCAGLGLAAGNVAKLRQAFAQLSLPFGAAVIRSDAEVACLGAHNGQAGAILILGTGSQGVLHEGGRFITVGGWGFALSDAGSGAILGRETVRRAFSALEGIEPSSGLTETVINRFAHDRSAMLEWATSAQPKNWAEFAPLVFERAKQLDPVALELVRDSARSAEKMLERLKALGAQCVCLMGGLAEPIKPYLSAPYSTLLVPAQGDALHGALLLAATHKDAVRSDLIEPSRLTR</sequence>
<evidence type="ECO:0000313" key="3">
    <source>
        <dbReference type="Proteomes" id="UP000008385"/>
    </source>
</evidence>
<dbReference type="GO" id="GO:0016301">
    <property type="term" value="F:kinase activity"/>
    <property type="evidence" value="ECO:0007669"/>
    <property type="project" value="UniProtKB-KW"/>
</dbReference>
<protein>
    <submittedName>
        <fullName evidence="2">N-acetylglucosamine kinase-like protein</fullName>
    </submittedName>
</protein>
<keyword evidence="2" id="KW-0418">Kinase</keyword>
<dbReference type="Proteomes" id="UP000008385">
    <property type="component" value="Chromosome"/>
</dbReference>
<evidence type="ECO:0000259" key="1">
    <source>
        <dbReference type="Pfam" id="PF01869"/>
    </source>
</evidence>
<accession>F5XW07</accession>
<dbReference type="CDD" id="cd24082">
    <property type="entry name" value="ASKHA_NBD_GspK-like"/>
    <property type="match status" value="1"/>
</dbReference>
<organism evidence="2 3">
    <name type="scientific">Ramlibacter tataouinensis (strain ATCC BAA-407 / DSM 14655 / LMG 21543 / TTB310)</name>
    <dbReference type="NCBI Taxonomy" id="365046"/>
    <lineage>
        <taxon>Bacteria</taxon>
        <taxon>Pseudomonadati</taxon>
        <taxon>Pseudomonadota</taxon>
        <taxon>Betaproteobacteria</taxon>
        <taxon>Burkholderiales</taxon>
        <taxon>Comamonadaceae</taxon>
        <taxon>Ramlibacter</taxon>
    </lineage>
</organism>
<dbReference type="InterPro" id="IPR043129">
    <property type="entry name" value="ATPase_NBD"/>
</dbReference>
<proteinExistence type="predicted"/>
<gene>
    <name evidence="2" type="ordered locus">Rta_30025</name>
</gene>
<reference evidence="3" key="1">
    <citation type="submission" date="2006-01" db="EMBL/GenBank/DDBJ databases">
        <title>Genome of the cyst-dividing bacterium Ramlibacter tataouinensis.</title>
        <authorList>
            <person name="Barakat M."/>
            <person name="Ortet P."/>
            <person name="De Luca G."/>
            <person name="Jourlin-Castelli C."/>
            <person name="Ansaldi M."/>
            <person name="Py B."/>
            <person name="Fichant G."/>
            <person name="Coutinho P."/>
            <person name="Voulhoux R."/>
            <person name="Bastien O."/>
            <person name="Roy S."/>
            <person name="Marechal E."/>
            <person name="Henrissat B."/>
            <person name="Quentin Y."/>
            <person name="Noirot P."/>
            <person name="Filloux A."/>
            <person name="Mejean V."/>
            <person name="DuBow M."/>
            <person name="Barras F."/>
            <person name="Heulin T."/>
        </authorList>
    </citation>
    <scope>NUCLEOTIDE SEQUENCE [LARGE SCALE GENOMIC DNA]</scope>
    <source>
        <strain evidence="3">ATCC BAA-407 / DSM 14655 / LMG 21543 / TTB310</strain>
    </source>
</reference>
<name>F5XW07_RAMTT</name>
<dbReference type="Pfam" id="PF01869">
    <property type="entry name" value="BcrAD_BadFG"/>
    <property type="match status" value="1"/>
</dbReference>
<dbReference type="SUPFAM" id="SSF53067">
    <property type="entry name" value="Actin-like ATPase domain"/>
    <property type="match status" value="2"/>
</dbReference>
<keyword evidence="3" id="KW-1185">Reference proteome</keyword>